<proteinExistence type="predicted"/>
<name>A0A5J4YW60_PORPP</name>
<keyword evidence="2" id="KW-1185">Reference proteome</keyword>
<gene>
    <name evidence="1" type="ORF">FVE85_3401</name>
</gene>
<evidence type="ECO:0000313" key="2">
    <source>
        <dbReference type="Proteomes" id="UP000324585"/>
    </source>
</evidence>
<dbReference type="Proteomes" id="UP000324585">
    <property type="component" value="Unassembled WGS sequence"/>
</dbReference>
<evidence type="ECO:0000313" key="1">
    <source>
        <dbReference type="EMBL" id="KAA8495160.1"/>
    </source>
</evidence>
<accession>A0A5J4YW60</accession>
<comment type="caution">
    <text evidence="1">The sequence shown here is derived from an EMBL/GenBank/DDBJ whole genome shotgun (WGS) entry which is preliminary data.</text>
</comment>
<protein>
    <submittedName>
        <fullName evidence="1">Uncharacterized protein</fullName>
    </submittedName>
</protein>
<dbReference type="AlphaFoldDB" id="A0A5J4YW60"/>
<dbReference type="EMBL" id="VRMN01000004">
    <property type="protein sequence ID" value="KAA8495160.1"/>
    <property type="molecule type" value="Genomic_DNA"/>
</dbReference>
<organism evidence="1 2">
    <name type="scientific">Porphyridium purpureum</name>
    <name type="common">Red alga</name>
    <name type="synonym">Porphyridium cruentum</name>
    <dbReference type="NCBI Taxonomy" id="35688"/>
    <lineage>
        <taxon>Eukaryota</taxon>
        <taxon>Rhodophyta</taxon>
        <taxon>Bangiophyceae</taxon>
        <taxon>Porphyridiales</taxon>
        <taxon>Porphyridiaceae</taxon>
        <taxon>Porphyridium</taxon>
    </lineage>
</organism>
<sequence>MVLLPSLAFSKLNCNSIQGVKGSGTKQATSLNRVRADLLNLMAGTRRGLESLLCLPSVSFTVKHALDCVPGGDMISNPEVVERLLKAGLDEYEAICLATNDLRKAYLDLAVSFAVNSNMQFTNSCM</sequence>
<reference evidence="2" key="1">
    <citation type="journal article" date="2019" name="Nat. Commun.">
        <title>Expansion of phycobilisome linker gene families in mesophilic red algae.</title>
        <authorList>
            <person name="Lee J."/>
            <person name="Kim D."/>
            <person name="Bhattacharya D."/>
            <person name="Yoon H.S."/>
        </authorList>
    </citation>
    <scope>NUCLEOTIDE SEQUENCE [LARGE SCALE GENOMIC DNA]</scope>
    <source>
        <strain evidence="2">CCMP 1328</strain>
    </source>
</reference>